<evidence type="ECO:0000313" key="2">
    <source>
        <dbReference type="EMBL" id="ERF79299.1"/>
    </source>
</evidence>
<evidence type="ECO:0000313" key="3">
    <source>
        <dbReference type="Proteomes" id="UP000016529"/>
    </source>
</evidence>
<reference evidence="2 3" key="1">
    <citation type="journal article" date="2013" name="Genome Announc.">
        <title>Draft Genome Sequence of Gallibacterium anatis bv. haemolytica 12656-12 Liver, an Isolate Obtained from the Liver of a Septicemic Chicken.</title>
        <authorList>
            <person name="Kudirkiene E."/>
            <person name="Christensen H."/>
            <person name="Bojesen A.M."/>
        </authorList>
    </citation>
    <scope>NUCLEOTIDE SEQUENCE [LARGE SCALE GENOMIC DNA]</scope>
    <source>
        <strain evidence="2">12656/12</strain>
    </source>
</reference>
<organism evidence="2 3">
    <name type="scientific">Gallibacterium anatis 12656/12</name>
    <dbReference type="NCBI Taxonomy" id="1195244"/>
    <lineage>
        <taxon>Bacteria</taxon>
        <taxon>Pseudomonadati</taxon>
        <taxon>Pseudomonadota</taxon>
        <taxon>Gammaproteobacteria</taxon>
        <taxon>Pasteurellales</taxon>
        <taxon>Pasteurellaceae</taxon>
        <taxon>Gallibacterium</taxon>
    </lineage>
</organism>
<protein>
    <submittedName>
        <fullName evidence="2">Uncharacterized protein</fullName>
    </submittedName>
</protein>
<feature type="transmembrane region" description="Helical" evidence="1">
    <location>
        <begin position="7"/>
        <end position="26"/>
    </location>
</feature>
<sequence>MRGILIICFDLLLLKIGLIIKLAVIVKNYRFF</sequence>
<evidence type="ECO:0000256" key="1">
    <source>
        <dbReference type="SAM" id="Phobius"/>
    </source>
</evidence>
<keyword evidence="1" id="KW-0472">Membrane</keyword>
<proteinExistence type="predicted"/>
<keyword evidence="1" id="KW-0812">Transmembrane</keyword>
<gene>
    <name evidence="2" type="ORF">N561_02210</name>
</gene>
<name>U1IAG0_9PAST</name>
<comment type="caution">
    <text evidence="2">The sequence shown here is derived from an EMBL/GenBank/DDBJ whole genome shotgun (WGS) entry which is preliminary data.</text>
</comment>
<keyword evidence="1" id="KW-1133">Transmembrane helix</keyword>
<accession>U1IAG0</accession>
<dbReference type="AlphaFoldDB" id="U1IAG0"/>
<dbReference type="Proteomes" id="UP000016529">
    <property type="component" value="Unassembled WGS sequence"/>
</dbReference>
<dbReference type="EMBL" id="AVOX01000007">
    <property type="protein sequence ID" value="ERF79299.1"/>
    <property type="molecule type" value="Genomic_DNA"/>
</dbReference>